<dbReference type="RefSeq" id="WP_275118174.1">
    <property type="nucleotide sequence ID" value="NZ_JAOTPO010000005.1"/>
</dbReference>
<evidence type="ECO:0000256" key="1">
    <source>
        <dbReference type="ARBA" id="ARBA00004370"/>
    </source>
</evidence>
<dbReference type="InterPro" id="IPR050491">
    <property type="entry name" value="AmpC-like"/>
</dbReference>
<dbReference type="InterPro" id="IPR012338">
    <property type="entry name" value="Beta-lactam/transpept-like"/>
</dbReference>
<keyword evidence="2" id="KW-0472">Membrane</keyword>
<accession>A0ABT5VDZ9</accession>
<evidence type="ECO:0000313" key="4">
    <source>
        <dbReference type="EMBL" id="MDE5413552.1"/>
    </source>
</evidence>
<keyword evidence="5" id="KW-1185">Reference proteome</keyword>
<gene>
    <name evidence="4" type="ORF">N7Z68_09145</name>
</gene>
<reference evidence="4" key="1">
    <citation type="submission" date="2024-05" db="EMBL/GenBank/DDBJ databases">
        <title>Alkalihalobacillus sp. strain MEB203 novel alkaliphilic bacterium from Lonar Lake, India.</title>
        <authorList>
            <person name="Joshi A."/>
            <person name="Thite S."/>
            <person name="Mengade P."/>
        </authorList>
    </citation>
    <scope>NUCLEOTIDE SEQUENCE</scope>
    <source>
        <strain evidence="4">MEB 203</strain>
    </source>
</reference>
<evidence type="ECO:0000259" key="3">
    <source>
        <dbReference type="Pfam" id="PF00144"/>
    </source>
</evidence>
<evidence type="ECO:0000256" key="2">
    <source>
        <dbReference type="ARBA" id="ARBA00023136"/>
    </source>
</evidence>
<dbReference type="Proteomes" id="UP001148125">
    <property type="component" value="Unassembled WGS sequence"/>
</dbReference>
<dbReference type="Gene3D" id="3.40.710.10">
    <property type="entry name" value="DD-peptidase/beta-lactamase superfamily"/>
    <property type="match status" value="1"/>
</dbReference>
<dbReference type="PANTHER" id="PTHR46825">
    <property type="entry name" value="D-ALANYL-D-ALANINE-CARBOXYPEPTIDASE/ENDOPEPTIDASE AMPH"/>
    <property type="match status" value="1"/>
</dbReference>
<comment type="caution">
    <text evidence="4">The sequence shown here is derived from an EMBL/GenBank/DDBJ whole genome shotgun (WGS) entry which is preliminary data.</text>
</comment>
<dbReference type="Pfam" id="PF00144">
    <property type="entry name" value="Beta-lactamase"/>
    <property type="match status" value="1"/>
</dbReference>
<dbReference type="SUPFAM" id="SSF56601">
    <property type="entry name" value="beta-lactamase/transpeptidase-like"/>
    <property type="match status" value="1"/>
</dbReference>
<organism evidence="4 5">
    <name type="scientific">Alkalihalobacterium chitinilyticum</name>
    <dbReference type="NCBI Taxonomy" id="2980103"/>
    <lineage>
        <taxon>Bacteria</taxon>
        <taxon>Bacillati</taxon>
        <taxon>Bacillota</taxon>
        <taxon>Bacilli</taxon>
        <taxon>Bacillales</taxon>
        <taxon>Bacillaceae</taxon>
        <taxon>Alkalihalobacterium</taxon>
    </lineage>
</organism>
<dbReference type="EMBL" id="JAOTPO010000005">
    <property type="protein sequence ID" value="MDE5413552.1"/>
    <property type="molecule type" value="Genomic_DNA"/>
</dbReference>
<comment type="subcellular location">
    <subcellularLocation>
        <location evidence="1">Membrane</location>
    </subcellularLocation>
</comment>
<sequence length="337" mass="38603">MIKQIDEYLSKKPLFSGCILVARKGEVLVHKAYGFADFEKQIKNTIDTRFSTASAISKPMTAIATLQLIEHGILSLSQKIGLFFPQYKNENITIHHLLNHTSGIPNYLMIGKAIDNTKEYRPKEIINIVHNKGLRFIPGKKFSYNNTGFLMLGLIIEQVLGTSYEQYVKENIFAPAGMKNSCFERENLENTAKNHIKGKQGTFFHPSLLYACGEVHSTVEDLYRLDRALKENYILSEASVNMMEEPSYSGKWITVGYPWLIKNQFDRRSIAHGGTHPGGYVSHFERYLDDDITIIVLSNNMVKHATFSMKELGATWISREIAEIMFSQKLRFWQKYL</sequence>
<dbReference type="InterPro" id="IPR001466">
    <property type="entry name" value="Beta-lactam-related"/>
</dbReference>
<proteinExistence type="predicted"/>
<dbReference type="PANTHER" id="PTHR46825:SF11">
    <property type="entry name" value="PENICILLIN-BINDING PROTEIN 4"/>
    <property type="match status" value="1"/>
</dbReference>
<name>A0ABT5VDZ9_9BACI</name>
<evidence type="ECO:0000313" key="5">
    <source>
        <dbReference type="Proteomes" id="UP001148125"/>
    </source>
</evidence>
<protein>
    <submittedName>
        <fullName evidence="4">Beta-lactamase family protein</fullName>
    </submittedName>
</protein>
<feature type="domain" description="Beta-lactamase-related" evidence="3">
    <location>
        <begin position="18"/>
        <end position="304"/>
    </location>
</feature>